<evidence type="ECO:0000313" key="2">
    <source>
        <dbReference type="Proteomes" id="UP000310574"/>
    </source>
</evidence>
<protein>
    <submittedName>
        <fullName evidence="1">Uncharacterized protein</fullName>
    </submittedName>
</protein>
<evidence type="ECO:0000313" key="1">
    <source>
        <dbReference type="EMBL" id="THF26952.1"/>
    </source>
</evidence>
<dbReference type="EMBL" id="SSBS01000008">
    <property type="protein sequence ID" value="THF26952.1"/>
    <property type="molecule type" value="Genomic_DNA"/>
</dbReference>
<organism evidence="1 2">
    <name type="scientific">Pseudomonas atacamensis</name>
    <dbReference type="NCBI Taxonomy" id="2565368"/>
    <lineage>
        <taxon>Bacteria</taxon>
        <taxon>Pseudomonadati</taxon>
        <taxon>Pseudomonadota</taxon>
        <taxon>Gammaproteobacteria</taxon>
        <taxon>Pseudomonadales</taxon>
        <taxon>Pseudomonadaceae</taxon>
        <taxon>Pseudomonas</taxon>
    </lineage>
</organism>
<gene>
    <name evidence="1" type="ORF">E5170_26660</name>
</gene>
<name>A0AAQ2D7C6_9PSED</name>
<dbReference type="Proteomes" id="UP000310574">
    <property type="component" value="Unassembled WGS sequence"/>
</dbReference>
<comment type="caution">
    <text evidence="1">The sequence shown here is derived from an EMBL/GenBank/DDBJ whole genome shotgun (WGS) entry which is preliminary data.</text>
</comment>
<reference evidence="1 2" key="1">
    <citation type="submission" date="2019-04" db="EMBL/GenBank/DDBJ databases">
        <title>Draft genome sequence of Pseudomonas sp. M7D1 isolated from rhizosphere of plant the flowery desert.</title>
        <authorList>
            <person name="Poblete-Morales M."/>
            <person name="Plaza N."/>
            <person name="Corsini G."/>
            <person name="Silva E."/>
        </authorList>
    </citation>
    <scope>NUCLEOTIDE SEQUENCE [LARGE SCALE GENOMIC DNA]</scope>
    <source>
        <strain evidence="1 2">M7D1</strain>
    </source>
</reference>
<sequence>MTSDKLRKLERTRRRTLWALASIHPGDSRALDVLAILDDLGGQERSSSVSTHEPLELNEVRHSVPVKRHHSGIDIVSELDIPEPWRERFLQASIGSTRLPEGPYAFDWEKFLTGWEREMQHLQNHRVAQAATS</sequence>
<dbReference type="AlphaFoldDB" id="A0AAQ2D7C6"/>
<proteinExistence type="predicted"/>
<accession>A0AAQ2D7C6</accession>